<gene>
    <name evidence="1" type="ORF">PYX00_009501</name>
</gene>
<proteinExistence type="predicted"/>
<name>A0AAW2HBG3_9NEOP</name>
<dbReference type="EMBL" id="JARGDH010000005">
    <property type="protein sequence ID" value="KAL0267152.1"/>
    <property type="molecule type" value="Genomic_DNA"/>
</dbReference>
<accession>A0AAW2HBG3</accession>
<comment type="caution">
    <text evidence="1">The sequence shown here is derived from an EMBL/GenBank/DDBJ whole genome shotgun (WGS) entry which is preliminary data.</text>
</comment>
<evidence type="ECO:0000313" key="1">
    <source>
        <dbReference type="EMBL" id="KAL0267152.1"/>
    </source>
</evidence>
<reference evidence="1" key="1">
    <citation type="journal article" date="2024" name="Gigascience">
        <title>Chromosome-level genome of the poultry shaft louse Menopon gallinae provides insight into the host-switching and adaptive evolution of parasitic lice.</title>
        <authorList>
            <person name="Xu Y."/>
            <person name="Ma L."/>
            <person name="Liu S."/>
            <person name="Liang Y."/>
            <person name="Liu Q."/>
            <person name="He Z."/>
            <person name="Tian L."/>
            <person name="Duan Y."/>
            <person name="Cai W."/>
            <person name="Li H."/>
            <person name="Song F."/>
        </authorList>
    </citation>
    <scope>NUCLEOTIDE SEQUENCE</scope>
    <source>
        <strain evidence="1">Cailab_2023a</strain>
    </source>
</reference>
<sequence length="183" mass="20565">MGKLLPDRRRTASATTATGTIPYINLIQSRRIQDGYIRQRTSTVKTVEDAADYNAEGPGPQPCYTERLPAEQYHHSFVTRKHCETNFRFRSYRTGCCRTTTVLGPAVGSIAWDAVSILPTRRKPPPTRCRWSSTENSPFCRNTAAAATATADQTPLKLQIIKIADEIHDTKHTIHQNSTFFLI</sequence>
<organism evidence="1">
    <name type="scientific">Menopon gallinae</name>
    <name type="common">poultry shaft louse</name>
    <dbReference type="NCBI Taxonomy" id="328185"/>
    <lineage>
        <taxon>Eukaryota</taxon>
        <taxon>Metazoa</taxon>
        <taxon>Ecdysozoa</taxon>
        <taxon>Arthropoda</taxon>
        <taxon>Hexapoda</taxon>
        <taxon>Insecta</taxon>
        <taxon>Pterygota</taxon>
        <taxon>Neoptera</taxon>
        <taxon>Paraneoptera</taxon>
        <taxon>Psocodea</taxon>
        <taxon>Troctomorpha</taxon>
        <taxon>Phthiraptera</taxon>
        <taxon>Amblycera</taxon>
        <taxon>Menoponidae</taxon>
        <taxon>Menopon</taxon>
    </lineage>
</organism>
<dbReference type="AlphaFoldDB" id="A0AAW2HBG3"/>
<protein>
    <submittedName>
        <fullName evidence="1">Uncharacterized protein</fullName>
    </submittedName>
</protein>